<keyword evidence="11" id="KW-1185">Reference proteome</keyword>
<evidence type="ECO:0000256" key="5">
    <source>
        <dbReference type="ARBA" id="ARBA00023128"/>
    </source>
</evidence>
<keyword evidence="5" id="KW-0496">Mitochondrion</keyword>
<evidence type="ECO:0000313" key="11">
    <source>
        <dbReference type="Proteomes" id="UP000308267"/>
    </source>
</evidence>
<feature type="region of interest" description="Disordered" evidence="9">
    <location>
        <begin position="84"/>
        <end position="108"/>
    </location>
</feature>
<evidence type="ECO:0000256" key="7">
    <source>
        <dbReference type="ARBA" id="ARBA00035133"/>
    </source>
</evidence>
<evidence type="ECO:0000256" key="8">
    <source>
        <dbReference type="ARBA" id="ARBA00035363"/>
    </source>
</evidence>
<dbReference type="Proteomes" id="UP000308267">
    <property type="component" value="Unassembled WGS sequence"/>
</dbReference>
<dbReference type="AlphaFoldDB" id="A0A4S2MDQ4"/>
<comment type="similarity">
    <text evidence="2">Belongs to the mitochondrion-specific ribosomal protein mS31 family.</text>
</comment>
<keyword evidence="4" id="KW-0689">Ribosomal protein</keyword>
<dbReference type="GO" id="GO:0005763">
    <property type="term" value="C:mitochondrial small ribosomal subunit"/>
    <property type="evidence" value="ECO:0007669"/>
    <property type="project" value="InterPro"/>
</dbReference>
<gene>
    <name evidence="10" type="ORF">CRM22_000737</name>
</gene>
<evidence type="ECO:0000313" key="10">
    <source>
        <dbReference type="EMBL" id="TGZ74820.1"/>
    </source>
</evidence>
<comment type="subcellular location">
    <subcellularLocation>
        <location evidence="1">Mitochondrion</location>
    </subcellularLocation>
</comment>
<dbReference type="PANTHER" id="PTHR13231:SF3">
    <property type="entry name" value="SMALL RIBOSOMAL SUBUNIT PROTEIN MS31"/>
    <property type="match status" value="1"/>
</dbReference>
<dbReference type="GO" id="GO:0003735">
    <property type="term" value="F:structural constituent of ribosome"/>
    <property type="evidence" value="ECO:0007669"/>
    <property type="project" value="InterPro"/>
</dbReference>
<keyword evidence="3" id="KW-0809">Transit peptide</keyword>
<evidence type="ECO:0000256" key="9">
    <source>
        <dbReference type="SAM" id="MobiDB-lite"/>
    </source>
</evidence>
<evidence type="ECO:0000256" key="4">
    <source>
        <dbReference type="ARBA" id="ARBA00022980"/>
    </source>
</evidence>
<name>A0A4S2MDQ4_OPIFE</name>
<comment type="caution">
    <text evidence="10">The sequence shown here is derived from an EMBL/GenBank/DDBJ whole genome shotgun (WGS) entry which is preliminary data.</text>
</comment>
<proteinExistence type="inferred from homology"/>
<feature type="compositionally biased region" description="Basic and acidic residues" evidence="9">
    <location>
        <begin position="94"/>
        <end position="105"/>
    </location>
</feature>
<dbReference type="EMBL" id="SJOL01001468">
    <property type="protein sequence ID" value="TGZ74819.1"/>
    <property type="molecule type" value="Genomic_DNA"/>
</dbReference>
<accession>A0A4S2MDQ4</accession>
<dbReference type="Pfam" id="PF15433">
    <property type="entry name" value="MRP-S31"/>
    <property type="match status" value="1"/>
</dbReference>
<evidence type="ECO:0000256" key="6">
    <source>
        <dbReference type="ARBA" id="ARBA00023274"/>
    </source>
</evidence>
<evidence type="ECO:0000256" key="1">
    <source>
        <dbReference type="ARBA" id="ARBA00004173"/>
    </source>
</evidence>
<evidence type="ECO:0000256" key="3">
    <source>
        <dbReference type="ARBA" id="ARBA00022946"/>
    </source>
</evidence>
<dbReference type="EMBL" id="SJOL01001468">
    <property type="protein sequence ID" value="TGZ74820.1"/>
    <property type="molecule type" value="Genomic_DNA"/>
</dbReference>
<evidence type="ECO:0000256" key="2">
    <source>
        <dbReference type="ARBA" id="ARBA00011057"/>
    </source>
</evidence>
<dbReference type="InterPro" id="IPR026299">
    <property type="entry name" value="MRP-S31"/>
</dbReference>
<reference evidence="10 11" key="1">
    <citation type="journal article" date="2019" name="BMC Genomics">
        <title>New insights from Opisthorchis felineus genome: update on genomics of the epidemiologically important liver flukes.</title>
        <authorList>
            <person name="Ershov N.I."/>
            <person name="Mordvinov V.A."/>
            <person name="Prokhortchouk E.B."/>
            <person name="Pakharukova M.Y."/>
            <person name="Gunbin K.V."/>
            <person name="Ustyantsev K."/>
            <person name="Genaev M.A."/>
            <person name="Blinov A.G."/>
            <person name="Mazur A."/>
            <person name="Boulygina E."/>
            <person name="Tsygankova S."/>
            <person name="Khrameeva E."/>
            <person name="Chekanov N."/>
            <person name="Fan G."/>
            <person name="Xiao A."/>
            <person name="Zhang H."/>
            <person name="Xu X."/>
            <person name="Yang H."/>
            <person name="Solovyev V."/>
            <person name="Lee S.M."/>
            <person name="Liu X."/>
            <person name="Afonnikov D.A."/>
            <person name="Skryabin K.G."/>
        </authorList>
    </citation>
    <scope>NUCLEOTIDE SEQUENCE [LARGE SCALE GENOMIC DNA]</scope>
    <source>
        <strain evidence="10">AK-0245</strain>
        <tissue evidence="10">Whole organism</tissue>
    </source>
</reference>
<sequence>MLLHSNVLTVRPPWKIQQFFCRSFRVASRSNKGAEEDKNTAGTKPKTRRKASELLGMFVDSARGPYRTFEKKQSTKVHEERTVLPNATVHRSSPHAENKQRRESDSFPTKPVVEASVLFQSFSNSLLVDRTERSKGLRFSCKLPEPPKLNLFVRDLSPLKACAETSAKKSKCPVFDSLEVLELSLLSSIPLNQFDEWLQWTQEGKMWRFPIDNEQDWEEVSIPFYEHTFLEKHLDKELLKCGPLSVFLELVCHGLAQNPHFTVEQKREHLKWYSSYFKDKLPAIEASVQEEKRLTELERKAREIRISRLLGENLPEP</sequence>
<dbReference type="PANTHER" id="PTHR13231">
    <property type="entry name" value="MITOCHONDRIAL RIBOSOMAL PROTEIN S31"/>
    <property type="match status" value="1"/>
</dbReference>
<dbReference type="EMBL" id="SJOL01001468">
    <property type="protein sequence ID" value="TGZ74822.1"/>
    <property type="molecule type" value="Genomic_DNA"/>
</dbReference>
<protein>
    <recommendedName>
        <fullName evidence="7">Small ribosomal subunit protein mS31</fullName>
    </recommendedName>
    <alternativeName>
        <fullName evidence="8">28S ribosomal protein S31, mitochondrial</fullName>
    </alternativeName>
</protein>
<dbReference type="STRING" id="147828.A0A4S2MDQ4"/>
<organism evidence="10 11">
    <name type="scientific">Opisthorchis felineus</name>
    <dbReference type="NCBI Taxonomy" id="147828"/>
    <lineage>
        <taxon>Eukaryota</taxon>
        <taxon>Metazoa</taxon>
        <taxon>Spiralia</taxon>
        <taxon>Lophotrochozoa</taxon>
        <taxon>Platyhelminthes</taxon>
        <taxon>Trematoda</taxon>
        <taxon>Digenea</taxon>
        <taxon>Opisthorchiida</taxon>
        <taxon>Opisthorchiata</taxon>
        <taxon>Opisthorchiidae</taxon>
        <taxon>Opisthorchis</taxon>
    </lineage>
</organism>
<keyword evidence="6" id="KW-0687">Ribonucleoprotein</keyword>
<dbReference type="OrthoDB" id="5989925at2759"/>